<dbReference type="PROSITE" id="PS50082">
    <property type="entry name" value="WD_REPEATS_2"/>
    <property type="match status" value="1"/>
</dbReference>
<dbReference type="OrthoDB" id="538223at2759"/>
<dbReference type="PANTHER" id="PTHR19845:SF0">
    <property type="entry name" value="KATANIN P80 WD40 REPEAT-CONTAINING SUBUNIT B1"/>
    <property type="match status" value="1"/>
</dbReference>
<dbReference type="GO" id="GO:0007019">
    <property type="term" value="P:microtubule depolymerization"/>
    <property type="evidence" value="ECO:0000318"/>
    <property type="project" value="GO_Central"/>
</dbReference>
<dbReference type="KEGG" id="tva:4772975"/>
<evidence type="ECO:0000256" key="1">
    <source>
        <dbReference type="PROSITE-ProRule" id="PRU00221"/>
    </source>
</evidence>
<reference evidence="3" key="1">
    <citation type="submission" date="2006-10" db="EMBL/GenBank/DDBJ databases">
        <authorList>
            <person name="Amadeo P."/>
            <person name="Zhao Q."/>
            <person name="Wortman J."/>
            <person name="Fraser-Liggett C."/>
            <person name="Carlton J."/>
        </authorList>
    </citation>
    <scope>NUCLEOTIDE SEQUENCE</scope>
    <source>
        <strain evidence="3">G3</strain>
    </source>
</reference>
<dbReference type="PANTHER" id="PTHR19845">
    <property type="entry name" value="KATANIN P80 SUBUNIT"/>
    <property type="match status" value="1"/>
</dbReference>
<evidence type="ECO:0000313" key="4">
    <source>
        <dbReference type="Proteomes" id="UP000001542"/>
    </source>
</evidence>
<dbReference type="VEuPathDB" id="TrichDB:TVAGG3_0673250"/>
<proteinExistence type="predicted"/>
<dbReference type="InterPro" id="IPR015943">
    <property type="entry name" value="WD40/YVTN_repeat-like_dom_sf"/>
</dbReference>
<sequence>MPPRIYIFGQEVYTKEINLACLGHRSGKVYATASPDRILYLWSVYEKNPIQQYGPFNSNITALTFNFQEDQIALGTQEGYVTILDLEESKTIMSWSPDDSRITAIAIHPTSSNYVAVGDINGKIKIFSTEYQMPIQQYFITKAQINTIKFCPQGRILAVAGMDSQIHFFDILSGVKIGVFVDNVAPITCIDFHPEEQILISCAQDRSIHVYNLYSDEIFTSYLVGHSTPTTIKFSLNGSTFAAFSEAAISIFSTASITTVDHFMTPNDGLIDANLFDECVETICGGKLYPSISIFDSKTFRVIESELTEEKKTKKRKKKKKLDPYIYDQGNPKKVKEIYKQFRSSRAEFLATISRKQNAHARMCEMIRSKGVKGMVKEVGTKGECSLECLQLLNNFKMLNNAEISLDILCVARFCLKEDLKLSLIAIRSTLASCRQIDKQIESVMHDIAPRIVESTSHSDEIAKILSEIIERWPNLIK</sequence>
<name>A2DX94_TRIV3</name>
<dbReference type="FunFam" id="2.130.10.10:FF:002918">
    <property type="entry name" value="Uncharacterized protein"/>
    <property type="match status" value="1"/>
</dbReference>
<dbReference type="RefSeq" id="XP_001327199.1">
    <property type="nucleotide sequence ID" value="XM_001327164.1"/>
</dbReference>
<dbReference type="InterPro" id="IPR036322">
    <property type="entry name" value="WD40_repeat_dom_sf"/>
</dbReference>
<dbReference type="InParanoid" id="A2DX94"/>
<dbReference type="InterPro" id="IPR001680">
    <property type="entry name" value="WD40_rpt"/>
</dbReference>
<dbReference type="InterPro" id="IPR013979">
    <property type="entry name" value="TIF_beta_prop-like"/>
</dbReference>
<dbReference type="SMART" id="SM00320">
    <property type="entry name" value="WD40"/>
    <property type="match status" value="5"/>
</dbReference>
<dbReference type="GO" id="GO:0008352">
    <property type="term" value="C:katanin complex"/>
    <property type="evidence" value="ECO:0000318"/>
    <property type="project" value="GO_Central"/>
</dbReference>
<evidence type="ECO:0000313" key="3">
    <source>
        <dbReference type="EMBL" id="EAY14976.1"/>
    </source>
</evidence>
<dbReference type="eggNOG" id="KOG0267">
    <property type="taxonomic scope" value="Eukaryota"/>
</dbReference>
<keyword evidence="4" id="KW-1185">Reference proteome</keyword>
<accession>A2DX94</accession>
<evidence type="ECO:0000259" key="2">
    <source>
        <dbReference type="Pfam" id="PF08662"/>
    </source>
</evidence>
<dbReference type="EMBL" id="DS113262">
    <property type="protein sequence ID" value="EAY14976.1"/>
    <property type="molecule type" value="Genomic_DNA"/>
</dbReference>
<dbReference type="Gene3D" id="2.130.10.10">
    <property type="entry name" value="YVTN repeat-like/Quinoprotein amine dehydrogenase"/>
    <property type="match status" value="2"/>
</dbReference>
<organism evidence="3 4">
    <name type="scientific">Trichomonas vaginalis (strain ATCC PRA-98 / G3)</name>
    <dbReference type="NCBI Taxonomy" id="412133"/>
    <lineage>
        <taxon>Eukaryota</taxon>
        <taxon>Metamonada</taxon>
        <taxon>Parabasalia</taxon>
        <taxon>Trichomonadida</taxon>
        <taxon>Trichomonadidae</taxon>
        <taxon>Trichomonas</taxon>
    </lineage>
</organism>
<dbReference type="VEuPathDB" id="TrichDB:TVAG_397060"/>
<dbReference type="AlphaFoldDB" id="A2DX94"/>
<feature type="repeat" description="WD" evidence="1">
    <location>
        <begin position="180"/>
        <end position="221"/>
    </location>
</feature>
<keyword evidence="1" id="KW-0853">WD repeat</keyword>
<reference evidence="3" key="2">
    <citation type="journal article" date="2007" name="Science">
        <title>Draft genome sequence of the sexually transmitted pathogen Trichomonas vaginalis.</title>
        <authorList>
            <person name="Carlton J.M."/>
            <person name="Hirt R.P."/>
            <person name="Silva J.C."/>
            <person name="Delcher A.L."/>
            <person name="Schatz M."/>
            <person name="Zhao Q."/>
            <person name="Wortman J.R."/>
            <person name="Bidwell S.L."/>
            <person name="Alsmark U.C.M."/>
            <person name="Besteiro S."/>
            <person name="Sicheritz-Ponten T."/>
            <person name="Noel C.J."/>
            <person name="Dacks J.B."/>
            <person name="Foster P.G."/>
            <person name="Simillion C."/>
            <person name="Van de Peer Y."/>
            <person name="Miranda-Saavedra D."/>
            <person name="Barton G.J."/>
            <person name="Westrop G.D."/>
            <person name="Mueller S."/>
            <person name="Dessi D."/>
            <person name="Fiori P.L."/>
            <person name="Ren Q."/>
            <person name="Paulsen I."/>
            <person name="Zhang H."/>
            <person name="Bastida-Corcuera F.D."/>
            <person name="Simoes-Barbosa A."/>
            <person name="Brown M.T."/>
            <person name="Hayes R.D."/>
            <person name="Mukherjee M."/>
            <person name="Okumura C.Y."/>
            <person name="Schneider R."/>
            <person name="Smith A.J."/>
            <person name="Vanacova S."/>
            <person name="Villalvazo M."/>
            <person name="Haas B.J."/>
            <person name="Pertea M."/>
            <person name="Feldblyum T.V."/>
            <person name="Utterback T.R."/>
            <person name="Shu C.L."/>
            <person name="Osoegawa K."/>
            <person name="de Jong P.J."/>
            <person name="Hrdy I."/>
            <person name="Horvathova L."/>
            <person name="Zubacova Z."/>
            <person name="Dolezal P."/>
            <person name="Malik S.B."/>
            <person name="Logsdon J.M. Jr."/>
            <person name="Henze K."/>
            <person name="Gupta A."/>
            <person name="Wang C.C."/>
            <person name="Dunne R.L."/>
            <person name="Upcroft J.A."/>
            <person name="Upcroft P."/>
            <person name="White O."/>
            <person name="Salzberg S.L."/>
            <person name="Tang P."/>
            <person name="Chiu C.-H."/>
            <person name="Lee Y.-S."/>
            <person name="Embley T.M."/>
            <person name="Coombs G.H."/>
            <person name="Mottram J.C."/>
            <person name="Tachezy J."/>
            <person name="Fraser-Liggett C.M."/>
            <person name="Johnson P.J."/>
        </authorList>
    </citation>
    <scope>NUCLEOTIDE SEQUENCE [LARGE SCALE GENOMIC DNA]</scope>
    <source>
        <strain evidence="3">G3</strain>
    </source>
</reference>
<gene>
    <name evidence="3" type="ORF">TVAG_397060</name>
</gene>
<dbReference type="Pfam" id="PF08662">
    <property type="entry name" value="eIF2A"/>
    <property type="match status" value="1"/>
</dbReference>
<dbReference type="Proteomes" id="UP000001542">
    <property type="component" value="Unassembled WGS sequence"/>
</dbReference>
<dbReference type="SUPFAM" id="SSF50978">
    <property type="entry name" value="WD40 repeat-like"/>
    <property type="match status" value="1"/>
</dbReference>
<dbReference type="SMR" id="A2DX94"/>
<protein>
    <recommendedName>
        <fullName evidence="2">Translation initiation factor beta propellor-like domain-containing protein</fullName>
    </recommendedName>
</protein>
<feature type="domain" description="Translation initiation factor beta propellor-like" evidence="2">
    <location>
        <begin position="98"/>
        <end position="212"/>
    </location>
</feature>
<dbReference type="STRING" id="5722.A2DX94"/>